<dbReference type="Proteomes" id="UP000572007">
    <property type="component" value="Unassembled WGS sequence"/>
</dbReference>
<feature type="domain" description="TerD" evidence="3">
    <location>
        <begin position="31"/>
        <end position="151"/>
    </location>
</feature>
<evidence type="ECO:0000259" key="3">
    <source>
        <dbReference type="Pfam" id="PF02342"/>
    </source>
</evidence>
<dbReference type="InterPro" id="IPR003325">
    <property type="entry name" value="TerD"/>
</dbReference>
<dbReference type="CDD" id="cd06974">
    <property type="entry name" value="TerD_like"/>
    <property type="match status" value="1"/>
</dbReference>
<keyword evidence="5" id="KW-1185">Reference proteome</keyword>
<keyword evidence="2" id="KW-0812">Transmembrane</keyword>
<accession>A0A846WAS3</accession>
<feature type="transmembrane region" description="Helical" evidence="2">
    <location>
        <begin position="207"/>
        <end position="226"/>
    </location>
</feature>
<dbReference type="AlphaFoldDB" id="A0A846WAS3"/>
<dbReference type="RefSeq" id="WP_167353240.1">
    <property type="nucleotide sequence ID" value="NZ_JAAXOM010000005.1"/>
</dbReference>
<evidence type="ECO:0000313" key="5">
    <source>
        <dbReference type="Proteomes" id="UP000572007"/>
    </source>
</evidence>
<sequence length="296" mass="30769">MLAKGGNCVLSGGRVEVRVGVVDGPPPRVLAVGLDANGRLRDGRDLVVPGADPSADGAVEVTEGSVRIDPALVDAGIARVVVAAATGRQGFAGSEVRSVVSGDGEEFVAVSSGFTAETLIRTVELYRHQGRWKLRHLGDGYADGITGLARDIGLELPPTPQANPLTPAPRAEPMPPRPQAEPMPPMPPVPAARASAAAEKSTPAMRVMGFVIGIAIMVFFGGIAFMSLSEDDSGVRCGTEVMDADDICVTNNSARHNRDEQEDINERGDIFGFLCLVPLALVGGAIAVGSLMKDPD</sequence>
<reference evidence="4 5" key="1">
    <citation type="submission" date="2020-04" db="EMBL/GenBank/DDBJ databases">
        <title>MicrobeNet Type strains.</title>
        <authorList>
            <person name="Nicholson A.C."/>
        </authorList>
    </citation>
    <scope>NUCLEOTIDE SEQUENCE [LARGE SCALE GENOMIC DNA]</scope>
    <source>
        <strain evidence="4 5">DSM 44960</strain>
    </source>
</reference>
<protein>
    <submittedName>
        <fullName evidence="4">TerD family protein</fullName>
    </submittedName>
</protein>
<dbReference type="Gene3D" id="2.60.60.30">
    <property type="entry name" value="sav2460 like domains"/>
    <property type="match status" value="1"/>
</dbReference>
<evidence type="ECO:0000256" key="1">
    <source>
        <dbReference type="SAM" id="MobiDB-lite"/>
    </source>
</evidence>
<name>A0A846WAS3_9NOCA</name>
<keyword evidence="2" id="KW-0472">Membrane</keyword>
<proteinExistence type="predicted"/>
<evidence type="ECO:0000313" key="4">
    <source>
        <dbReference type="EMBL" id="NKX89468.1"/>
    </source>
</evidence>
<feature type="transmembrane region" description="Helical" evidence="2">
    <location>
        <begin position="270"/>
        <end position="292"/>
    </location>
</feature>
<comment type="caution">
    <text evidence="4">The sequence shown here is derived from an EMBL/GenBank/DDBJ whole genome shotgun (WGS) entry which is preliminary data.</text>
</comment>
<organism evidence="4 5">
    <name type="scientific">Nocardia coubleae</name>
    <dbReference type="NCBI Taxonomy" id="356147"/>
    <lineage>
        <taxon>Bacteria</taxon>
        <taxon>Bacillati</taxon>
        <taxon>Actinomycetota</taxon>
        <taxon>Actinomycetes</taxon>
        <taxon>Mycobacteriales</taxon>
        <taxon>Nocardiaceae</taxon>
        <taxon>Nocardia</taxon>
    </lineage>
</organism>
<feature type="compositionally biased region" description="Pro residues" evidence="1">
    <location>
        <begin position="157"/>
        <end position="190"/>
    </location>
</feature>
<keyword evidence="2" id="KW-1133">Transmembrane helix</keyword>
<dbReference type="Pfam" id="PF02342">
    <property type="entry name" value="TerD"/>
    <property type="match status" value="1"/>
</dbReference>
<gene>
    <name evidence="4" type="ORF">HGA10_19420</name>
</gene>
<dbReference type="EMBL" id="JAAXOM010000005">
    <property type="protein sequence ID" value="NKX89468.1"/>
    <property type="molecule type" value="Genomic_DNA"/>
</dbReference>
<feature type="region of interest" description="Disordered" evidence="1">
    <location>
        <begin position="155"/>
        <end position="191"/>
    </location>
</feature>
<evidence type="ECO:0000256" key="2">
    <source>
        <dbReference type="SAM" id="Phobius"/>
    </source>
</evidence>